<dbReference type="GO" id="GO:0071978">
    <property type="term" value="P:bacterial-type flagellum-dependent swarming motility"/>
    <property type="evidence" value="ECO:0007669"/>
    <property type="project" value="TreeGrafter"/>
</dbReference>
<evidence type="ECO:0000259" key="5">
    <source>
        <dbReference type="Pfam" id="PF00460"/>
    </source>
</evidence>
<name>A0AAW8PXG8_VIBPH</name>
<evidence type="ECO:0000256" key="3">
    <source>
        <dbReference type="ARBA" id="ARBA00023143"/>
    </source>
</evidence>
<dbReference type="Proteomes" id="UP001253193">
    <property type="component" value="Unassembled WGS sequence"/>
</dbReference>
<accession>A0AAW8PXG8</accession>
<dbReference type="GO" id="GO:0009425">
    <property type="term" value="C:bacterial-type flagellum basal body"/>
    <property type="evidence" value="ECO:0007669"/>
    <property type="project" value="UniProtKB-SubCell"/>
</dbReference>
<evidence type="ECO:0000259" key="6">
    <source>
        <dbReference type="Pfam" id="PF06429"/>
    </source>
</evidence>
<dbReference type="RefSeq" id="WP_311019629.1">
    <property type="nucleotide sequence ID" value="NZ_JAUHGG010000003.1"/>
</dbReference>
<evidence type="ECO:0000256" key="4">
    <source>
        <dbReference type="RuleBase" id="RU362116"/>
    </source>
</evidence>
<feature type="domain" description="Flagellar basal body rod protein N-terminal" evidence="5">
    <location>
        <begin position="20"/>
        <end position="35"/>
    </location>
</feature>
<dbReference type="PANTHER" id="PTHR30435">
    <property type="entry name" value="FLAGELLAR PROTEIN"/>
    <property type="match status" value="1"/>
</dbReference>
<gene>
    <name evidence="8" type="ORF">QX249_09290</name>
</gene>
<comment type="caution">
    <text evidence="8">The sequence shown here is derived from an EMBL/GenBank/DDBJ whole genome shotgun (WGS) entry which is preliminary data.</text>
</comment>
<evidence type="ECO:0000256" key="1">
    <source>
        <dbReference type="ARBA" id="ARBA00004117"/>
    </source>
</evidence>
<evidence type="ECO:0000259" key="7">
    <source>
        <dbReference type="Pfam" id="PF22692"/>
    </source>
</evidence>
<proteinExistence type="inferred from homology"/>
<organism evidence="8 9">
    <name type="scientific">Vibrio parahaemolyticus</name>
    <dbReference type="NCBI Taxonomy" id="670"/>
    <lineage>
        <taxon>Bacteria</taxon>
        <taxon>Pseudomonadati</taxon>
        <taxon>Pseudomonadota</taxon>
        <taxon>Gammaproteobacteria</taxon>
        <taxon>Vibrionales</taxon>
        <taxon>Vibrionaceae</taxon>
        <taxon>Vibrio</taxon>
    </lineage>
</organism>
<dbReference type="SUPFAM" id="SSF117143">
    <property type="entry name" value="Flagellar hook protein flgE"/>
    <property type="match status" value="1"/>
</dbReference>
<protein>
    <submittedName>
        <fullName evidence="8">Flagellar hook-basal body complex protein</fullName>
    </submittedName>
</protein>
<dbReference type="InterPro" id="IPR020013">
    <property type="entry name" value="Flagellar_FlgE/F/G"/>
</dbReference>
<dbReference type="InterPro" id="IPR010930">
    <property type="entry name" value="Flg_bb/hook_C_dom"/>
</dbReference>
<comment type="similarity">
    <text evidence="2 4">Belongs to the flagella basal body rod proteins family.</text>
</comment>
<feature type="domain" description="Flagellar basal-body/hook protein C-terminal" evidence="6">
    <location>
        <begin position="194"/>
        <end position="238"/>
    </location>
</feature>
<reference evidence="8" key="1">
    <citation type="submission" date="2023-06" db="EMBL/GenBank/DDBJ databases">
        <title>Genomic Diversity of Vibrio spp. and Metagenomic Analysis of Pathogens in Florida Gulf Coastal Waters Following Hurricane Ian.</title>
        <authorList>
            <person name="Brumfield K.D."/>
        </authorList>
    </citation>
    <scope>NUCLEOTIDE SEQUENCE</scope>
    <source>
        <strain evidence="8">WBS2B-138</strain>
    </source>
</reference>
<dbReference type="InterPro" id="IPR001444">
    <property type="entry name" value="Flag_bb_rod_N"/>
</dbReference>
<keyword evidence="3 4" id="KW-0975">Bacterial flagellum</keyword>
<evidence type="ECO:0000313" key="9">
    <source>
        <dbReference type="Proteomes" id="UP001253193"/>
    </source>
</evidence>
<dbReference type="Pfam" id="PF00460">
    <property type="entry name" value="Flg_bb_rod"/>
    <property type="match status" value="1"/>
</dbReference>
<sequence>MDTSLYSVMSAAKQYGLLHEVNTNNVANANTAGFKQDKVSFKALYLNGGDAINSTSFTELNNVSIDLTAGALAHTGNPSNLAISGQGFFELTDFEGNKYYRRTLTVMKNSDGILVNADGGKISGEDGKSIEIGDAPFKTDPTGNVIVLSGDATLVSGKLKVVSLNPQSVFKLSTGEISVDQEIPPLPATGYTVAQGYQEASNVNSVKAMAIMVETQKNYDMASKTMGTIKAIHKTSNSILE</sequence>
<dbReference type="Pfam" id="PF22692">
    <property type="entry name" value="LlgE_F_G_D1"/>
    <property type="match status" value="1"/>
</dbReference>
<dbReference type="AlphaFoldDB" id="A0AAW8PXG8"/>
<feature type="domain" description="Flagellar hook protein FlgE/F/G-like D1" evidence="7">
    <location>
        <begin position="82"/>
        <end position="134"/>
    </location>
</feature>
<keyword evidence="8" id="KW-0282">Flagellum</keyword>
<dbReference type="InterPro" id="IPR053967">
    <property type="entry name" value="LlgE_F_G-like_D1"/>
</dbReference>
<dbReference type="Pfam" id="PF06429">
    <property type="entry name" value="Flg_bbr_C"/>
    <property type="match status" value="1"/>
</dbReference>
<dbReference type="PANTHER" id="PTHR30435:SF19">
    <property type="entry name" value="FLAGELLAR BASAL-BODY ROD PROTEIN FLGG"/>
    <property type="match status" value="1"/>
</dbReference>
<evidence type="ECO:0000256" key="2">
    <source>
        <dbReference type="ARBA" id="ARBA00009677"/>
    </source>
</evidence>
<evidence type="ECO:0000313" key="8">
    <source>
        <dbReference type="EMBL" id="MDS1820848.1"/>
    </source>
</evidence>
<keyword evidence="8" id="KW-0966">Cell projection</keyword>
<keyword evidence="8" id="KW-0969">Cilium</keyword>
<dbReference type="EMBL" id="JAUHGG010000003">
    <property type="protein sequence ID" value="MDS1820848.1"/>
    <property type="molecule type" value="Genomic_DNA"/>
</dbReference>
<comment type="subcellular location">
    <subcellularLocation>
        <location evidence="1 4">Bacterial flagellum basal body</location>
    </subcellularLocation>
</comment>
<dbReference type="NCBIfam" id="TIGR03506">
    <property type="entry name" value="FlgEFG_subfam"/>
    <property type="match status" value="1"/>
</dbReference>
<dbReference type="InterPro" id="IPR037925">
    <property type="entry name" value="FlgE/F/G-like"/>
</dbReference>